<feature type="signal peptide" evidence="1">
    <location>
        <begin position="1"/>
        <end position="22"/>
    </location>
</feature>
<dbReference type="EMBL" id="JAJJMO010000001">
    <property type="protein sequence ID" value="MCC9070174.1"/>
    <property type="molecule type" value="Genomic_DNA"/>
</dbReference>
<dbReference type="Gene3D" id="2.60.120.1350">
    <property type="entry name" value="Protein of unknown function DUF4465"/>
    <property type="match status" value="1"/>
</dbReference>
<gene>
    <name evidence="2" type="ORF">LNQ49_00955</name>
</gene>
<dbReference type="InterPro" id="IPR027828">
    <property type="entry name" value="DUF4465"/>
</dbReference>
<evidence type="ECO:0000313" key="3">
    <source>
        <dbReference type="Proteomes" id="UP001430919"/>
    </source>
</evidence>
<name>A0ABS8MN24_9FLAO</name>
<dbReference type="Pfam" id="PF14717">
    <property type="entry name" value="DUF4465"/>
    <property type="match status" value="1"/>
</dbReference>
<reference evidence="2" key="1">
    <citation type="submission" date="2021-11" db="EMBL/GenBank/DDBJ databases">
        <title>Description of novel Flavobacterium species.</title>
        <authorList>
            <person name="Saticioglu I.B."/>
            <person name="Ay H."/>
            <person name="Altun S."/>
            <person name="Duman M."/>
        </authorList>
    </citation>
    <scope>NUCLEOTIDE SEQUENCE</scope>
    <source>
        <strain evidence="2">F-65</strain>
    </source>
</reference>
<comment type="caution">
    <text evidence="2">The sequence shown here is derived from an EMBL/GenBank/DDBJ whole genome shotgun (WGS) entry which is preliminary data.</text>
</comment>
<keyword evidence="1" id="KW-0732">Signal</keyword>
<evidence type="ECO:0000256" key="1">
    <source>
        <dbReference type="SAM" id="SignalP"/>
    </source>
</evidence>
<feature type="chain" id="PRO_5045915235" evidence="1">
    <location>
        <begin position="23"/>
        <end position="314"/>
    </location>
</feature>
<dbReference type="Proteomes" id="UP001430919">
    <property type="component" value="Unassembled WGS sequence"/>
</dbReference>
<evidence type="ECO:0000313" key="2">
    <source>
        <dbReference type="EMBL" id="MCC9070174.1"/>
    </source>
</evidence>
<dbReference type="PROSITE" id="PS51257">
    <property type="entry name" value="PROKAR_LIPOPROTEIN"/>
    <property type="match status" value="1"/>
</dbReference>
<protein>
    <submittedName>
        <fullName evidence="2">DUF4465 domain-containing protein</fullName>
    </submittedName>
</protein>
<dbReference type="RefSeq" id="WP_229986925.1">
    <property type="nucleotide sequence ID" value="NZ_JAJJMO010000001.1"/>
</dbReference>
<keyword evidence="3" id="KW-1185">Reference proteome</keyword>
<accession>A0ABS8MN24</accession>
<organism evidence="2 3">
    <name type="scientific">Flavobacterium pisciphilum</name>
    <dbReference type="NCBI Taxonomy" id="2893755"/>
    <lineage>
        <taxon>Bacteria</taxon>
        <taxon>Pseudomonadati</taxon>
        <taxon>Bacteroidota</taxon>
        <taxon>Flavobacteriia</taxon>
        <taxon>Flavobacteriales</taxon>
        <taxon>Flavobacteriaceae</taxon>
        <taxon>Flavobacterium</taxon>
    </lineage>
</organism>
<proteinExistence type="predicted"/>
<sequence>MKKVLYFLTVGLLLGLSSCSSEDDQVINGGANATVNSTNLTKRIVADPGIGTTTTLNLTSGLLANGITTTGGKYWENTYVSNTKLNVDIFTFSHTAVSSGYNYWDGFIVSNVNDITNYGSGAGTGGSNGWVPNQWGAMAGSGFGTSSTTTPGSPGTPGDPYIVAYWSSYQDPKNPAGTTFSESSFSNWVKIGDTGLYDVKGLKINMHPWPYYGCLYGDGFAQPFNQGDRFELLIYGVNQNGIISAPIVHSLADYTGSSLVMPTGWKNVNTTNLQNLGAVKYLIFQMYSSDSHPIYGMNTAAYFCLDKLSVKRVN</sequence>